<evidence type="ECO:0000256" key="3">
    <source>
        <dbReference type="ARBA" id="ARBA00012379"/>
    </source>
</evidence>
<dbReference type="PANTHER" id="PTHR11241">
    <property type="entry name" value="DEOXYURIDINE 5'-TRIPHOSPHATE NUCLEOTIDOHYDROLASE"/>
    <property type="match status" value="1"/>
</dbReference>
<dbReference type="GO" id="GO:0000287">
    <property type="term" value="F:magnesium ion binding"/>
    <property type="evidence" value="ECO:0007669"/>
    <property type="project" value="InterPro"/>
</dbReference>
<sequence length="74" mass="8158">MVNINYARIRGRRGAGLLHVSGECLPWIQQEGDPAFFMSRATRVIDADYHSPVGVVLFNHSEADFAVKPGDCVV</sequence>
<dbReference type="Pfam" id="PF00692">
    <property type="entry name" value="dUTPase"/>
    <property type="match status" value="1"/>
</dbReference>
<name>A0A453LXV4_AEGTS</name>
<dbReference type="GO" id="GO:0006226">
    <property type="term" value="P:dUMP biosynthetic process"/>
    <property type="evidence" value="ECO:0007669"/>
    <property type="project" value="InterPro"/>
</dbReference>
<dbReference type="InterPro" id="IPR008181">
    <property type="entry name" value="dUTPase"/>
</dbReference>
<keyword evidence="7" id="KW-1185">Reference proteome</keyword>
<dbReference type="Proteomes" id="UP000015105">
    <property type="component" value="Chromosome 5D"/>
</dbReference>
<dbReference type="AlphaFoldDB" id="A0A453LXV4"/>
<reference evidence="6" key="3">
    <citation type="journal article" date="2017" name="Nature">
        <title>Genome sequence of the progenitor of the wheat D genome Aegilops tauschii.</title>
        <authorList>
            <person name="Luo M.C."/>
            <person name="Gu Y.Q."/>
            <person name="Puiu D."/>
            <person name="Wang H."/>
            <person name="Twardziok S.O."/>
            <person name="Deal K.R."/>
            <person name="Huo N."/>
            <person name="Zhu T."/>
            <person name="Wang L."/>
            <person name="Wang Y."/>
            <person name="McGuire P.E."/>
            <person name="Liu S."/>
            <person name="Long H."/>
            <person name="Ramasamy R.K."/>
            <person name="Rodriguez J.C."/>
            <person name="Van S.L."/>
            <person name="Yuan L."/>
            <person name="Wang Z."/>
            <person name="Xia Z."/>
            <person name="Xiao L."/>
            <person name="Anderson O.D."/>
            <person name="Ouyang S."/>
            <person name="Liang Y."/>
            <person name="Zimin A.V."/>
            <person name="Pertea G."/>
            <person name="Qi P."/>
            <person name="Bennetzen J.L."/>
            <person name="Dai X."/>
            <person name="Dawson M.W."/>
            <person name="Muller H.G."/>
            <person name="Kugler K."/>
            <person name="Rivarola-Duarte L."/>
            <person name="Spannagl M."/>
            <person name="Mayer K.F.X."/>
            <person name="Lu F.H."/>
            <person name="Bevan M.W."/>
            <person name="Leroy P."/>
            <person name="Li P."/>
            <person name="You F.M."/>
            <person name="Sun Q."/>
            <person name="Liu Z."/>
            <person name="Lyons E."/>
            <person name="Wicker T."/>
            <person name="Salzberg S.L."/>
            <person name="Devos K.M."/>
            <person name="Dvorak J."/>
        </authorList>
    </citation>
    <scope>NUCLEOTIDE SEQUENCE [LARGE SCALE GENOMIC DNA]</scope>
    <source>
        <strain evidence="6">cv. AL8/78</strain>
    </source>
</reference>
<accession>A0A453LXV4</accession>
<dbReference type="InterPro" id="IPR029054">
    <property type="entry name" value="dUTPase-like"/>
</dbReference>
<reference evidence="6" key="4">
    <citation type="submission" date="2019-03" db="UniProtKB">
        <authorList>
            <consortium name="EnsemblPlants"/>
        </authorList>
    </citation>
    <scope>IDENTIFICATION</scope>
</reference>
<evidence type="ECO:0000256" key="4">
    <source>
        <dbReference type="ARBA" id="ARBA00023080"/>
    </source>
</evidence>
<organism evidence="6 7">
    <name type="scientific">Aegilops tauschii subsp. strangulata</name>
    <name type="common">Goatgrass</name>
    <dbReference type="NCBI Taxonomy" id="200361"/>
    <lineage>
        <taxon>Eukaryota</taxon>
        <taxon>Viridiplantae</taxon>
        <taxon>Streptophyta</taxon>
        <taxon>Embryophyta</taxon>
        <taxon>Tracheophyta</taxon>
        <taxon>Spermatophyta</taxon>
        <taxon>Magnoliopsida</taxon>
        <taxon>Liliopsida</taxon>
        <taxon>Poales</taxon>
        <taxon>Poaceae</taxon>
        <taxon>BOP clade</taxon>
        <taxon>Pooideae</taxon>
        <taxon>Triticodae</taxon>
        <taxon>Triticeae</taxon>
        <taxon>Triticinae</taxon>
        <taxon>Aegilops</taxon>
    </lineage>
</organism>
<comment type="similarity">
    <text evidence="2">Belongs to the dUTPase family.</text>
</comment>
<evidence type="ECO:0000256" key="2">
    <source>
        <dbReference type="ARBA" id="ARBA00006581"/>
    </source>
</evidence>
<reference evidence="6" key="5">
    <citation type="journal article" date="2021" name="G3 (Bethesda)">
        <title>Aegilops tauschii genome assembly Aet v5.0 features greater sequence contiguity and improved annotation.</title>
        <authorList>
            <person name="Wang L."/>
            <person name="Zhu T."/>
            <person name="Rodriguez J.C."/>
            <person name="Deal K.R."/>
            <person name="Dubcovsky J."/>
            <person name="McGuire P.E."/>
            <person name="Lux T."/>
            <person name="Spannagl M."/>
            <person name="Mayer K.F.X."/>
            <person name="Baldrich P."/>
            <person name="Meyers B.C."/>
            <person name="Huo N."/>
            <person name="Gu Y.Q."/>
            <person name="Zhou H."/>
            <person name="Devos K.M."/>
            <person name="Bennetzen J.L."/>
            <person name="Unver T."/>
            <person name="Budak H."/>
            <person name="Gulick P.J."/>
            <person name="Galiba G."/>
            <person name="Kalapos B."/>
            <person name="Nelson D.R."/>
            <person name="Li P."/>
            <person name="You F.M."/>
            <person name="Luo M.C."/>
            <person name="Dvorak J."/>
        </authorList>
    </citation>
    <scope>NUCLEOTIDE SEQUENCE [LARGE SCALE GENOMIC DNA]</scope>
    <source>
        <strain evidence="6">cv. AL8/78</strain>
    </source>
</reference>
<dbReference type="GO" id="GO:0004170">
    <property type="term" value="F:dUTP diphosphatase activity"/>
    <property type="evidence" value="ECO:0007669"/>
    <property type="project" value="UniProtKB-EC"/>
</dbReference>
<dbReference type="Gene3D" id="2.70.40.10">
    <property type="match status" value="1"/>
</dbReference>
<reference evidence="7" key="1">
    <citation type="journal article" date="2014" name="Science">
        <title>Ancient hybridizations among the ancestral genomes of bread wheat.</title>
        <authorList>
            <consortium name="International Wheat Genome Sequencing Consortium,"/>
            <person name="Marcussen T."/>
            <person name="Sandve S.R."/>
            <person name="Heier L."/>
            <person name="Spannagl M."/>
            <person name="Pfeifer M."/>
            <person name="Jakobsen K.S."/>
            <person name="Wulff B.B."/>
            <person name="Steuernagel B."/>
            <person name="Mayer K.F."/>
            <person name="Olsen O.A."/>
        </authorList>
    </citation>
    <scope>NUCLEOTIDE SEQUENCE [LARGE SCALE GENOMIC DNA]</scope>
    <source>
        <strain evidence="7">cv. AL8/78</strain>
    </source>
</reference>
<dbReference type="Gramene" id="AET5Gv20945900.4">
    <property type="protein sequence ID" value="AET5Gv20945900.4"/>
    <property type="gene ID" value="AET5Gv20945900"/>
</dbReference>
<dbReference type="EC" id="3.6.1.23" evidence="3"/>
<dbReference type="InterPro" id="IPR036157">
    <property type="entry name" value="dUTPase-like_sf"/>
</dbReference>
<evidence type="ECO:0000313" key="7">
    <source>
        <dbReference type="Proteomes" id="UP000015105"/>
    </source>
</evidence>
<dbReference type="GO" id="GO:0046081">
    <property type="term" value="P:dUTP catabolic process"/>
    <property type="evidence" value="ECO:0007669"/>
    <property type="project" value="InterPro"/>
</dbReference>
<evidence type="ECO:0000313" key="6">
    <source>
        <dbReference type="EnsemblPlants" id="AET5Gv20945900.4"/>
    </source>
</evidence>
<evidence type="ECO:0000256" key="1">
    <source>
        <dbReference type="ARBA" id="ARBA00005142"/>
    </source>
</evidence>
<keyword evidence="4" id="KW-0546">Nucleotide metabolism</keyword>
<dbReference type="SUPFAM" id="SSF51283">
    <property type="entry name" value="dUTPase-like"/>
    <property type="match status" value="1"/>
</dbReference>
<reference evidence="7" key="2">
    <citation type="journal article" date="2017" name="Nat. Plants">
        <title>The Aegilops tauschii genome reveals multiple impacts of transposons.</title>
        <authorList>
            <person name="Zhao G."/>
            <person name="Zou C."/>
            <person name="Li K."/>
            <person name="Wang K."/>
            <person name="Li T."/>
            <person name="Gao L."/>
            <person name="Zhang X."/>
            <person name="Wang H."/>
            <person name="Yang Z."/>
            <person name="Liu X."/>
            <person name="Jiang W."/>
            <person name="Mao L."/>
            <person name="Kong X."/>
            <person name="Jiao Y."/>
            <person name="Jia J."/>
        </authorList>
    </citation>
    <scope>NUCLEOTIDE SEQUENCE [LARGE SCALE GENOMIC DNA]</scope>
    <source>
        <strain evidence="7">cv. AL8/78</strain>
    </source>
</reference>
<protein>
    <recommendedName>
        <fullName evidence="3">dUTP diphosphatase</fullName>
        <ecNumber evidence="3">3.6.1.23</ecNumber>
    </recommendedName>
</protein>
<proteinExistence type="inferred from homology"/>
<feature type="domain" description="dUTPase-like" evidence="5">
    <location>
        <begin position="43"/>
        <end position="73"/>
    </location>
</feature>
<comment type="pathway">
    <text evidence="1">Pyrimidine metabolism; dUMP biosynthesis; dUMP from dCTP (dUTP route): step 2/2.</text>
</comment>
<dbReference type="EnsemblPlants" id="AET5Gv20945900.4">
    <property type="protein sequence ID" value="AET5Gv20945900.4"/>
    <property type="gene ID" value="AET5Gv20945900"/>
</dbReference>
<evidence type="ECO:0000259" key="5">
    <source>
        <dbReference type="Pfam" id="PF00692"/>
    </source>
</evidence>
<dbReference type="PANTHER" id="PTHR11241:SF0">
    <property type="entry name" value="DEOXYURIDINE 5'-TRIPHOSPHATE NUCLEOTIDOHYDROLASE"/>
    <property type="match status" value="1"/>
</dbReference>